<keyword evidence="1" id="KW-1133">Transmembrane helix</keyword>
<reference evidence="2 3" key="1">
    <citation type="submission" date="2014-11" db="EMBL/GenBank/DDBJ databases">
        <title>Draft genome sequence of Chelonobacter oris 1662T, associated with respiratory disease in Hermann's Tortoises.</title>
        <authorList>
            <person name="Kudirkiene E."/>
            <person name="Hansen M.J."/>
            <person name="Bojesen A.M."/>
        </authorList>
    </citation>
    <scope>NUCLEOTIDE SEQUENCE [LARGE SCALE GENOMIC DNA]</scope>
    <source>
        <strain evidence="2 3">1662</strain>
    </source>
</reference>
<protein>
    <submittedName>
        <fullName evidence="2">Uncharacterized protein</fullName>
    </submittedName>
</protein>
<keyword evidence="1" id="KW-0472">Membrane</keyword>
<evidence type="ECO:0000313" key="2">
    <source>
        <dbReference type="EMBL" id="KGQ70576.1"/>
    </source>
</evidence>
<comment type="caution">
    <text evidence="2">The sequence shown here is derived from an EMBL/GenBank/DDBJ whole genome shotgun (WGS) entry which is preliminary data.</text>
</comment>
<proteinExistence type="predicted"/>
<accession>A0A0A3AML2</accession>
<keyword evidence="3" id="KW-1185">Reference proteome</keyword>
<organism evidence="2 3">
    <name type="scientific">Chelonobacter oris</name>
    <dbReference type="NCBI Taxonomy" id="505317"/>
    <lineage>
        <taxon>Bacteria</taxon>
        <taxon>Pseudomonadati</taxon>
        <taxon>Pseudomonadota</taxon>
        <taxon>Gammaproteobacteria</taxon>
        <taxon>Pasteurellales</taxon>
        <taxon>Pasteurellaceae</taxon>
        <taxon>Chelonobacter</taxon>
    </lineage>
</organism>
<sequence length="83" mass="9602">MVKNNVLCYRCFFRMFQLLIITLVLTEVGIFVYSFKNIGFLGYVNDFFLIQYKVFSFALTKGISLMIIGDILSGGFFKFIKKG</sequence>
<keyword evidence="1" id="KW-0812">Transmembrane</keyword>
<evidence type="ECO:0000313" key="3">
    <source>
        <dbReference type="Proteomes" id="UP000030380"/>
    </source>
</evidence>
<dbReference type="EMBL" id="JSUM01000009">
    <property type="protein sequence ID" value="KGQ70576.1"/>
    <property type="molecule type" value="Genomic_DNA"/>
</dbReference>
<gene>
    <name evidence="2" type="ORF">OA57_05555</name>
</gene>
<evidence type="ECO:0000256" key="1">
    <source>
        <dbReference type="SAM" id="Phobius"/>
    </source>
</evidence>
<name>A0A0A3AML2_9PAST</name>
<dbReference type="AlphaFoldDB" id="A0A0A3AML2"/>
<feature type="transmembrane region" description="Helical" evidence="1">
    <location>
        <begin position="12"/>
        <end position="35"/>
    </location>
</feature>
<feature type="transmembrane region" description="Helical" evidence="1">
    <location>
        <begin position="55"/>
        <end position="77"/>
    </location>
</feature>
<dbReference type="Proteomes" id="UP000030380">
    <property type="component" value="Unassembled WGS sequence"/>
</dbReference>